<comment type="caution">
    <text evidence="1">The sequence shown here is derived from an EMBL/GenBank/DDBJ whole genome shotgun (WGS) entry which is preliminary data.</text>
</comment>
<organism evidence="1 2">
    <name type="scientific">Heracleum sosnowskyi</name>
    <dbReference type="NCBI Taxonomy" id="360622"/>
    <lineage>
        <taxon>Eukaryota</taxon>
        <taxon>Viridiplantae</taxon>
        <taxon>Streptophyta</taxon>
        <taxon>Embryophyta</taxon>
        <taxon>Tracheophyta</taxon>
        <taxon>Spermatophyta</taxon>
        <taxon>Magnoliopsida</taxon>
        <taxon>eudicotyledons</taxon>
        <taxon>Gunneridae</taxon>
        <taxon>Pentapetalae</taxon>
        <taxon>asterids</taxon>
        <taxon>campanulids</taxon>
        <taxon>Apiales</taxon>
        <taxon>Apiaceae</taxon>
        <taxon>Apioideae</taxon>
        <taxon>apioid superclade</taxon>
        <taxon>Tordylieae</taxon>
        <taxon>Tordyliinae</taxon>
        <taxon>Heracleum</taxon>
    </lineage>
</organism>
<reference evidence="1" key="2">
    <citation type="submission" date="2023-05" db="EMBL/GenBank/DDBJ databases">
        <authorList>
            <person name="Schelkunov M.I."/>
        </authorList>
    </citation>
    <scope>NUCLEOTIDE SEQUENCE</scope>
    <source>
        <strain evidence="1">Hsosn_3</strain>
        <tissue evidence="1">Leaf</tissue>
    </source>
</reference>
<evidence type="ECO:0000313" key="2">
    <source>
        <dbReference type="Proteomes" id="UP001237642"/>
    </source>
</evidence>
<reference evidence="1" key="1">
    <citation type="submission" date="2023-02" db="EMBL/GenBank/DDBJ databases">
        <title>Genome of toxic invasive species Heracleum sosnowskyi carries increased number of genes despite the absence of recent whole-genome duplications.</title>
        <authorList>
            <person name="Schelkunov M."/>
            <person name="Shtratnikova V."/>
            <person name="Makarenko M."/>
            <person name="Klepikova A."/>
            <person name="Omelchenko D."/>
            <person name="Novikova G."/>
            <person name="Obukhova E."/>
            <person name="Bogdanov V."/>
            <person name="Penin A."/>
            <person name="Logacheva M."/>
        </authorList>
    </citation>
    <scope>NUCLEOTIDE SEQUENCE</scope>
    <source>
        <strain evidence="1">Hsosn_3</strain>
        <tissue evidence="1">Leaf</tissue>
    </source>
</reference>
<dbReference type="Proteomes" id="UP001237642">
    <property type="component" value="Unassembled WGS sequence"/>
</dbReference>
<gene>
    <name evidence="1" type="ORF">POM88_017749</name>
</gene>
<name>A0AAD8IQ09_9APIA</name>
<dbReference type="AlphaFoldDB" id="A0AAD8IQ09"/>
<sequence length="107" mass="12825">MSLRQVFTEFDWEFDEVEEFTDKLIEEEELSALIRRMPSRRKFEKQKKQTERYNFIDLRGREVVIFVPQIVDKETRRIMELVICKITKHKTVNINKAGATQATQKSS</sequence>
<dbReference type="EMBL" id="JAUIZM010000004">
    <property type="protein sequence ID" value="KAK1389571.1"/>
    <property type="molecule type" value="Genomic_DNA"/>
</dbReference>
<accession>A0AAD8IQ09</accession>
<evidence type="ECO:0000313" key="1">
    <source>
        <dbReference type="EMBL" id="KAK1389571.1"/>
    </source>
</evidence>
<proteinExistence type="predicted"/>
<keyword evidence="2" id="KW-1185">Reference proteome</keyword>
<protein>
    <submittedName>
        <fullName evidence="1">Uncharacterized protein</fullName>
    </submittedName>
</protein>